<sequence>MMRVQQPWLLFVTFLMVFLSITSANAGRTLLMKPDEPSRLTDEKTALLLHHGLIPLIGWRWLGGLPWALSGLPWALGGLPWALGGLPWGRRGFFGGRRGFPGGRGGFSAPANYVGKAEIKGKNEAREIRHHE</sequence>
<feature type="transmembrane region" description="Helical" evidence="1">
    <location>
        <begin position="65"/>
        <end position="88"/>
    </location>
</feature>
<comment type="caution">
    <text evidence="3">The sequence shown here is derived from an EMBL/GenBank/DDBJ whole genome shotgun (WGS) entry which is preliminary data.</text>
</comment>
<reference evidence="3" key="1">
    <citation type="journal article" date="2023" name="bioRxiv">
        <title>Improved chromosome-level genome assembly for marigold (Tagetes erecta).</title>
        <authorList>
            <person name="Jiang F."/>
            <person name="Yuan L."/>
            <person name="Wang S."/>
            <person name="Wang H."/>
            <person name="Xu D."/>
            <person name="Wang A."/>
            <person name="Fan W."/>
        </authorList>
    </citation>
    <scope>NUCLEOTIDE SEQUENCE</scope>
    <source>
        <strain evidence="3">WSJ</strain>
        <tissue evidence="3">Leaf</tissue>
    </source>
</reference>
<keyword evidence="4" id="KW-1185">Reference proteome</keyword>
<keyword evidence="1" id="KW-1133">Transmembrane helix</keyword>
<gene>
    <name evidence="3" type="ORF">QVD17_17317</name>
</gene>
<feature type="signal peptide" evidence="2">
    <location>
        <begin position="1"/>
        <end position="24"/>
    </location>
</feature>
<proteinExistence type="predicted"/>
<feature type="chain" id="PRO_5041905530" description="Transmembrane protein" evidence="2">
    <location>
        <begin position="25"/>
        <end position="132"/>
    </location>
</feature>
<evidence type="ECO:0000256" key="1">
    <source>
        <dbReference type="SAM" id="Phobius"/>
    </source>
</evidence>
<keyword evidence="2" id="KW-0732">Signal</keyword>
<keyword evidence="1" id="KW-0472">Membrane</keyword>
<evidence type="ECO:0008006" key="5">
    <source>
        <dbReference type="Google" id="ProtNLM"/>
    </source>
</evidence>
<accession>A0AAD8KSU5</accession>
<protein>
    <recommendedName>
        <fullName evidence="5">Transmembrane protein</fullName>
    </recommendedName>
</protein>
<evidence type="ECO:0000313" key="3">
    <source>
        <dbReference type="EMBL" id="KAK1428482.1"/>
    </source>
</evidence>
<evidence type="ECO:0000256" key="2">
    <source>
        <dbReference type="SAM" id="SignalP"/>
    </source>
</evidence>
<name>A0AAD8KSU5_TARER</name>
<keyword evidence="1" id="KW-0812">Transmembrane</keyword>
<dbReference type="Proteomes" id="UP001229421">
    <property type="component" value="Unassembled WGS sequence"/>
</dbReference>
<dbReference type="AlphaFoldDB" id="A0AAD8KSU5"/>
<organism evidence="3 4">
    <name type="scientific">Tagetes erecta</name>
    <name type="common">African marigold</name>
    <dbReference type="NCBI Taxonomy" id="13708"/>
    <lineage>
        <taxon>Eukaryota</taxon>
        <taxon>Viridiplantae</taxon>
        <taxon>Streptophyta</taxon>
        <taxon>Embryophyta</taxon>
        <taxon>Tracheophyta</taxon>
        <taxon>Spermatophyta</taxon>
        <taxon>Magnoliopsida</taxon>
        <taxon>eudicotyledons</taxon>
        <taxon>Gunneridae</taxon>
        <taxon>Pentapetalae</taxon>
        <taxon>asterids</taxon>
        <taxon>campanulids</taxon>
        <taxon>Asterales</taxon>
        <taxon>Asteraceae</taxon>
        <taxon>Asteroideae</taxon>
        <taxon>Heliantheae alliance</taxon>
        <taxon>Tageteae</taxon>
        <taxon>Tagetes</taxon>
    </lineage>
</organism>
<dbReference type="EMBL" id="JAUHHV010000004">
    <property type="protein sequence ID" value="KAK1428482.1"/>
    <property type="molecule type" value="Genomic_DNA"/>
</dbReference>
<evidence type="ECO:0000313" key="4">
    <source>
        <dbReference type="Proteomes" id="UP001229421"/>
    </source>
</evidence>